<evidence type="ECO:0000256" key="4">
    <source>
        <dbReference type="ARBA" id="ARBA00022729"/>
    </source>
</evidence>
<dbReference type="SUPFAM" id="SSF50494">
    <property type="entry name" value="Trypsin-like serine proteases"/>
    <property type="match status" value="1"/>
</dbReference>
<feature type="chain" id="PRO_5039953702" description="Peptidase S1 domain-containing protein" evidence="12">
    <location>
        <begin position="16"/>
        <end position="304"/>
    </location>
</feature>
<dbReference type="InterPro" id="IPR033116">
    <property type="entry name" value="TRYPSIN_SER"/>
</dbReference>
<protein>
    <recommendedName>
        <fullName evidence="13">Peptidase S1 domain-containing protein</fullName>
    </recommendedName>
</protein>
<accession>A0A9J6BG56</accession>
<evidence type="ECO:0000256" key="10">
    <source>
        <dbReference type="ARBA" id="ARBA00024195"/>
    </source>
</evidence>
<dbReference type="GO" id="GO:0006508">
    <property type="term" value="P:proteolysis"/>
    <property type="evidence" value="ECO:0007669"/>
    <property type="project" value="UniProtKB-KW"/>
</dbReference>
<dbReference type="InterPro" id="IPR018114">
    <property type="entry name" value="TRYPSIN_HIS"/>
</dbReference>
<dbReference type="OrthoDB" id="5565075at2759"/>
<reference evidence="14" key="1">
    <citation type="submission" date="2021-03" db="EMBL/GenBank/DDBJ databases">
        <title>Chromosome level genome of the anhydrobiotic midge Polypedilum vanderplanki.</title>
        <authorList>
            <person name="Yoshida Y."/>
            <person name="Kikawada T."/>
            <person name="Gusev O."/>
        </authorList>
    </citation>
    <scope>NUCLEOTIDE SEQUENCE</scope>
    <source>
        <strain evidence="14">NIAS01</strain>
        <tissue evidence="14">Whole body or cell culture</tissue>
    </source>
</reference>
<dbReference type="PROSITE" id="PS00135">
    <property type="entry name" value="TRYPSIN_SER"/>
    <property type="match status" value="1"/>
</dbReference>
<keyword evidence="9" id="KW-0325">Glycoprotein</keyword>
<keyword evidence="2" id="KW-0964">Secreted</keyword>
<evidence type="ECO:0000256" key="7">
    <source>
        <dbReference type="ARBA" id="ARBA00022825"/>
    </source>
</evidence>
<evidence type="ECO:0000256" key="9">
    <source>
        <dbReference type="ARBA" id="ARBA00023180"/>
    </source>
</evidence>
<proteinExistence type="inferred from homology"/>
<gene>
    <name evidence="14" type="ORF">PVAND_016402</name>
</gene>
<sequence>MKLFLLAILAVGALAQENYEGPEYAPIDPSSIIPVQEMPGFWDDKTEFPAWMKSPVNVRDRRIVGGVEVVPHSHPYQVALHIQFGGGTGLCGGSVLTIRSVLTAAHCPIGSSSTLVIAGAHNRNVVEANQQRRTVPSSGYRIHANYNPSNLNNDIAVLITPTPNFAWTTAVQPTRRPTGAQLSDLFVGDRSRATGWGRVTNTGATSAVLRKAYNTIITNAACAQVYGTSVVNAGVICKETAQSNQGTCNGDSGGVLSVERPGHAQWVQVGVTSFGAAAGCVAGFPSGFARMTHFDAWINANQNP</sequence>
<dbReference type="FunFam" id="2.40.10.10:FF:000068">
    <property type="entry name" value="transmembrane protease serine 2"/>
    <property type="match status" value="1"/>
</dbReference>
<feature type="domain" description="Peptidase S1" evidence="13">
    <location>
        <begin position="63"/>
        <end position="303"/>
    </location>
</feature>
<keyword evidence="7 11" id="KW-0720">Serine protease</keyword>
<evidence type="ECO:0000256" key="5">
    <source>
        <dbReference type="ARBA" id="ARBA00022757"/>
    </source>
</evidence>
<dbReference type="PROSITE" id="PS50240">
    <property type="entry name" value="TRYPSIN_DOM"/>
    <property type="match status" value="1"/>
</dbReference>
<name>A0A9J6BG56_POLVA</name>
<dbReference type="Proteomes" id="UP001107558">
    <property type="component" value="Chromosome 4"/>
</dbReference>
<feature type="signal peptide" evidence="12">
    <location>
        <begin position="1"/>
        <end position="15"/>
    </location>
</feature>
<dbReference type="EMBL" id="JADBJN010000004">
    <property type="protein sequence ID" value="KAG5668462.1"/>
    <property type="molecule type" value="Genomic_DNA"/>
</dbReference>
<evidence type="ECO:0000259" key="13">
    <source>
        <dbReference type="PROSITE" id="PS50240"/>
    </source>
</evidence>
<dbReference type="Gene3D" id="2.40.10.10">
    <property type="entry name" value="Trypsin-like serine proteases"/>
    <property type="match status" value="1"/>
</dbReference>
<dbReference type="FunFam" id="2.40.10.10:FF:000054">
    <property type="entry name" value="Complement C1r subcomponent"/>
    <property type="match status" value="1"/>
</dbReference>
<evidence type="ECO:0000256" key="8">
    <source>
        <dbReference type="ARBA" id="ARBA00023157"/>
    </source>
</evidence>
<dbReference type="PANTHER" id="PTHR24276">
    <property type="entry name" value="POLYSERASE-RELATED"/>
    <property type="match status" value="1"/>
</dbReference>
<evidence type="ECO:0000256" key="1">
    <source>
        <dbReference type="ARBA" id="ARBA00004613"/>
    </source>
</evidence>
<dbReference type="AlphaFoldDB" id="A0A9J6BG56"/>
<dbReference type="GO" id="GO:0005576">
    <property type="term" value="C:extracellular region"/>
    <property type="evidence" value="ECO:0007669"/>
    <property type="project" value="UniProtKB-SubCell"/>
</dbReference>
<dbReference type="PANTHER" id="PTHR24276:SF91">
    <property type="entry name" value="AT26814P-RELATED"/>
    <property type="match status" value="1"/>
</dbReference>
<keyword evidence="4 12" id="KW-0732">Signal</keyword>
<dbReference type="PRINTS" id="PR00722">
    <property type="entry name" value="CHYMOTRYPSIN"/>
</dbReference>
<keyword evidence="3 11" id="KW-0645">Protease</keyword>
<evidence type="ECO:0000256" key="12">
    <source>
        <dbReference type="SAM" id="SignalP"/>
    </source>
</evidence>
<dbReference type="PROSITE" id="PS00134">
    <property type="entry name" value="TRYPSIN_HIS"/>
    <property type="match status" value="1"/>
</dbReference>
<evidence type="ECO:0000256" key="3">
    <source>
        <dbReference type="ARBA" id="ARBA00022670"/>
    </source>
</evidence>
<comment type="similarity">
    <text evidence="10">Belongs to the peptidase S1 family. CLIP subfamily.</text>
</comment>
<evidence type="ECO:0000256" key="11">
    <source>
        <dbReference type="RuleBase" id="RU363034"/>
    </source>
</evidence>
<dbReference type="GO" id="GO:0007586">
    <property type="term" value="P:digestion"/>
    <property type="evidence" value="ECO:0007669"/>
    <property type="project" value="UniProtKB-KW"/>
</dbReference>
<dbReference type="InterPro" id="IPR001254">
    <property type="entry name" value="Trypsin_dom"/>
</dbReference>
<evidence type="ECO:0000313" key="15">
    <source>
        <dbReference type="Proteomes" id="UP001107558"/>
    </source>
</evidence>
<organism evidence="14 15">
    <name type="scientific">Polypedilum vanderplanki</name>
    <name type="common">Sleeping chironomid midge</name>
    <dbReference type="NCBI Taxonomy" id="319348"/>
    <lineage>
        <taxon>Eukaryota</taxon>
        <taxon>Metazoa</taxon>
        <taxon>Ecdysozoa</taxon>
        <taxon>Arthropoda</taxon>
        <taxon>Hexapoda</taxon>
        <taxon>Insecta</taxon>
        <taxon>Pterygota</taxon>
        <taxon>Neoptera</taxon>
        <taxon>Endopterygota</taxon>
        <taxon>Diptera</taxon>
        <taxon>Nematocera</taxon>
        <taxon>Chironomoidea</taxon>
        <taxon>Chironomidae</taxon>
        <taxon>Chironominae</taxon>
        <taxon>Polypedilum</taxon>
        <taxon>Polypedilum</taxon>
    </lineage>
</organism>
<dbReference type="InterPro" id="IPR009003">
    <property type="entry name" value="Peptidase_S1_PA"/>
</dbReference>
<evidence type="ECO:0000313" key="14">
    <source>
        <dbReference type="EMBL" id="KAG5668462.1"/>
    </source>
</evidence>
<keyword evidence="15" id="KW-1185">Reference proteome</keyword>
<comment type="subcellular location">
    <subcellularLocation>
        <location evidence="1">Secreted</location>
    </subcellularLocation>
</comment>
<dbReference type="SMART" id="SM00020">
    <property type="entry name" value="Tryp_SPc"/>
    <property type="match status" value="1"/>
</dbReference>
<evidence type="ECO:0000256" key="6">
    <source>
        <dbReference type="ARBA" id="ARBA00022801"/>
    </source>
</evidence>
<dbReference type="CDD" id="cd00190">
    <property type="entry name" value="Tryp_SPc"/>
    <property type="match status" value="1"/>
</dbReference>
<keyword evidence="8" id="KW-1015">Disulfide bond</keyword>
<keyword evidence="5" id="KW-0222">Digestion</keyword>
<evidence type="ECO:0000256" key="2">
    <source>
        <dbReference type="ARBA" id="ARBA00022525"/>
    </source>
</evidence>
<dbReference type="InterPro" id="IPR050430">
    <property type="entry name" value="Peptidase_S1"/>
</dbReference>
<keyword evidence="6 11" id="KW-0378">Hydrolase</keyword>
<dbReference type="InterPro" id="IPR001314">
    <property type="entry name" value="Peptidase_S1A"/>
</dbReference>
<comment type="caution">
    <text evidence="14">The sequence shown here is derived from an EMBL/GenBank/DDBJ whole genome shotgun (WGS) entry which is preliminary data.</text>
</comment>
<dbReference type="Pfam" id="PF00089">
    <property type="entry name" value="Trypsin"/>
    <property type="match status" value="1"/>
</dbReference>
<dbReference type="InterPro" id="IPR043504">
    <property type="entry name" value="Peptidase_S1_PA_chymotrypsin"/>
</dbReference>
<dbReference type="GO" id="GO:0004252">
    <property type="term" value="F:serine-type endopeptidase activity"/>
    <property type="evidence" value="ECO:0007669"/>
    <property type="project" value="InterPro"/>
</dbReference>